<accession>A0A0F4Z3P1</accession>
<name>A0A0F4Z3P1_RASE3</name>
<sequence length="109" mass="11835">MSKLVDGFKYGVHLRSAPPCYLLSGAAVRSHDLRSGLGGPLRLRFPLADEGMGAALIPQLHKLQNADIYNYPRDVKAVPPGPRAQKKSIIVAVDQSIQVEEERKGSTSI</sequence>
<evidence type="ECO:0000313" key="1">
    <source>
        <dbReference type="EMBL" id="KKA24970.1"/>
    </source>
</evidence>
<keyword evidence="2" id="KW-1185">Reference proteome</keyword>
<dbReference type="RefSeq" id="XP_013331582.1">
    <property type="nucleotide sequence ID" value="XM_013476128.1"/>
</dbReference>
<proteinExistence type="predicted"/>
<dbReference type="Proteomes" id="UP000053958">
    <property type="component" value="Unassembled WGS sequence"/>
</dbReference>
<evidence type="ECO:0000313" key="2">
    <source>
        <dbReference type="Proteomes" id="UP000053958"/>
    </source>
</evidence>
<gene>
    <name evidence="1" type="ORF">T310_1004</name>
</gene>
<comment type="caution">
    <text evidence="1">The sequence shown here is derived from an EMBL/GenBank/DDBJ whole genome shotgun (WGS) entry which is preliminary data.</text>
</comment>
<organism evidence="1 2">
    <name type="scientific">Rasamsonia emersonii (strain ATCC 16479 / CBS 393.64 / IMI 116815)</name>
    <dbReference type="NCBI Taxonomy" id="1408163"/>
    <lineage>
        <taxon>Eukaryota</taxon>
        <taxon>Fungi</taxon>
        <taxon>Dikarya</taxon>
        <taxon>Ascomycota</taxon>
        <taxon>Pezizomycotina</taxon>
        <taxon>Eurotiomycetes</taxon>
        <taxon>Eurotiomycetidae</taxon>
        <taxon>Eurotiales</taxon>
        <taxon>Trichocomaceae</taxon>
        <taxon>Rasamsonia</taxon>
    </lineage>
</organism>
<reference evidence="1 2" key="1">
    <citation type="submission" date="2015-04" db="EMBL/GenBank/DDBJ databases">
        <authorList>
            <person name="Heijne W.H."/>
            <person name="Fedorova N.D."/>
            <person name="Nierman W.C."/>
            <person name="Vollebregt A.W."/>
            <person name="Zhao Z."/>
            <person name="Wu L."/>
            <person name="Kumar M."/>
            <person name="Stam H."/>
            <person name="van den Berg M.A."/>
            <person name="Pel H.J."/>
        </authorList>
    </citation>
    <scope>NUCLEOTIDE SEQUENCE [LARGE SCALE GENOMIC DNA]</scope>
    <source>
        <strain evidence="1 2">CBS 393.64</strain>
    </source>
</reference>
<protein>
    <submittedName>
        <fullName evidence="1">Uncharacterized protein</fullName>
    </submittedName>
</protein>
<dbReference type="GeneID" id="25313098"/>
<dbReference type="AlphaFoldDB" id="A0A0F4Z3P1"/>
<dbReference type="EMBL" id="LASV01000040">
    <property type="protein sequence ID" value="KKA24970.1"/>
    <property type="molecule type" value="Genomic_DNA"/>
</dbReference>